<reference evidence="1 2" key="1">
    <citation type="submission" date="2020-02" db="EMBL/GenBank/DDBJ databases">
        <authorList>
            <person name="Ma Q."/>
            <person name="Huang Y."/>
            <person name="Song X."/>
            <person name="Pei D."/>
        </authorList>
    </citation>
    <scope>NUCLEOTIDE SEQUENCE [LARGE SCALE GENOMIC DNA]</scope>
    <source>
        <strain evidence="1">Sxm20200214</strain>
        <tissue evidence="1">Leaf</tissue>
    </source>
</reference>
<dbReference type="EMBL" id="JAAMPC010000017">
    <property type="protein sequence ID" value="KAG2247368.1"/>
    <property type="molecule type" value="Genomic_DNA"/>
</dbReference>
<dbReference type="Proteomes" id="UP000886595">
    <property type="component" value="Unassembled WGS sequence"/>
</dbReference>
<sequence>MSKMSGIEGQILEWLGVKIERHRMVLKANPYVVLEYSNTTVPNLHSLVSPWSVLVATRKIMARSGPSGDESPPTGRSGNTILERMAQQDAIRKFAKFEVAQKICRPVKDLVFKDAYVDAARTKSDGSMNYAAEMYDTLLRRLSPS</sequence>
<name>A0A8X7PAW5_BRACI</name>
<accession>A0A8X7PAW5</accession>
<comment type="caution">
    <text evidence="1">The sequence shown here is derived from an EMBL/GenBank/DDBJ whole genome shotgun (WGS) entry which is preliminary data.</text>
</comment>
<gene>
    <name evidence="1" type="ORF">Bca52824_086996</name>
</gene>
<organism evidence="1 2">
    <name type="scientific">Brassica carinata</name>
    <name type="common">Ethiopian mustard</name>
    <name type="synonym">Abyssinian cabbage</name>
    <dbReference type="NCBI Taxonomy" id="52824"/>
    <lineage>
        <taxon>Eukaryota</taxon>
        <taxon>Viridiplantae</taxon>
        <taxon>Streptophyta</taxon>
        <taxon>Embryophyta</taxon>
        <taxon>Tracheophyta</taxon>
        <taxon>Spermatophyta</taxon>
        <taxon>Magnoliopsida</taxon>
        <taxon>eudicotyledons</taxon>
        <taxon>Gunneridae</taxon>
        <taxon>Pentapetalae</taxon>
        <taxon>rosids</taxon>
        <taxon>malvids</taxon>
        <taxon>Brassicales</taxon>
        <taxon>Brassicaceae</taxon>
        <taxon>Brassiceae</taxon>
        <taxon>Brassica</taxon>
    </lineage>
</organism>
<protein>
    <submittedName>
        <fullName evidence="1">Uncharacterized protein</fullName>
    </submittedName>
</protein>
<dbReference type="AlphaFoldDB" id="A0A8X7PAW5"/>
<evidence type="ECO:0000313" key="1">
    <source>
        <dbReference type="EMBL" id="KAG2247368.1"/>
    </source>
</evidence>
<evidence type="ECO:0000313" key="2">
    <source>
        <dbReference type="Proteomes" id="UP000886595"/>
    </source>
</evidence>
<proteinExistence type="predicted"/>
<keyword evidence="2" id="KW-1185">Reference proteome</keyword>